<organism evidence="1">
    <name type="scientific">Arundo donax</name>
    <name type="common">Giant reed</name>
    <name type="synonym">Donax arundinaceus</name>
    <dbReference type="NCBI Taxonomy" id="35708"/>
    <lineage>
        <taxon>Eukaryota</taxon>
        <taxon>Viridiplantae</taxon>
        <taxon>Streptophyta</taxon>
        <taxon>Embryophyta</taxon>
        <taxon>Tracheophyta</taxon>
        <taxon>Spermatophyta</taxon>
        <taxon>Magnoliopsida</taxon>
        <taxon>Liliopsida</taxon>
        <taxon>Poales</taxon>
        <taxon>Poaceae</taxon>
        <taxon>PACMAD clade</taxon>
        <taxon>Arundinoideae</taxon>
        <taxon>Arundineae</taxon>
        <taxon>Arundo</taxon>
    </lineage>
</organism>
<protein>
    <submittedName>
        <fullName evidence="1">Uncharacterized protein</fullName>
    </submittedName>
</protein>
<name>A0A0A8ZAD1_ARUDO</name>
<sequence>MQLLKFQIILVKHFRLGNRNSDRHSLLCRGEPRIKSAYLG</sequence>
<evidence type="ECO:0000313" key="1">
    <source>
        <dbReference type="EMBL" id="JAD33670.1"/>
    </source>
</evidence>
<reference evidence="1" key="1">
    <citation type="submission" date="2014-09" db="EMBL/GenBank/DDBJ databases">
        <authorList>
            <person name="Magalhaes I.L.F."/>
            <person name="Oliveira U."/>
            <person name="Santos F.R."/>
            <person name="Vidigal T.H.D.A."/>
            <person name="Brescovit A.D."/>
            <person name="Santos A.J."/>
        </authorList>
    </citation>
    <scope>NUCLEOTIDE SEQUENCE</scope>
    <source>
        <tissue evidence="1">Shoot tissue taken approximately 20 cm above the soil surface</tissue>
    </source>
</reference>
<dbReference type="AlphaFoldDB" id="A0A0A8ZAD1"/>
<proteinExistence type="predicted"/>
<reference evidence="1" key="2">
    <citation type="journal article" date="2015" name="Data Brief">
        <title>Shoot transcriptome of the giant reed, Arundo donax.</title>
        <authorList>
            <person name="Barrero R.A."/>
            <person name="Guerrero F.D."/>
            <person name="Moolhuijzen P."/>
            <person name="Goolsby J.A."/>
            <person name="Tidwell J."/>
            <person name="Bellgard S.E."/>
            <person name="Bellgard M.I."/>
        </authorList>
    </citation>
    <scope>NUCLEOTIDE SEQUENCE</scope>
    <source>
        <tissue evidence="1">Shoot tissue taken approximately 20 cm above the soil surface</tissue>
    </source>
</reference>
<accession>A0A0A8ZAD1</accession>
<dbReference type="EMBL" id="GBRH01264225">
    <property type="protein sequence ID" value="JAD33670.1"/>
    <property type="molecule type" value="Transcribed_RNA"/>
</dbReference>